<dbReference type="Proteomes" id="UP000006253">
    <property type="component" value="Unassembled WGS sequence"/>
</dbReference>
<proteinExistence type="predicted"/>
<evidence type="ECO:0000256" key="1">
    <source>
        <dbReference type="SAM" id="SignalP"/>
    </source>
</evidence>
<feature type="chain" id="PRO_5002392594" description="PPE family protein" evidence="1">
    <location>
        <begin position="27"/>
        <end position="238"/>
    </location>
</feature>
<keyword evidence="1" id="KW-0732">Signal</keyword>
<dbReference type="EMBL" id="AHMY02000051">
    <property type="protein sequence ID" value="EKO14905.1"/>
    <property type="molecule type" value="Genomic_DNA"/>
</dbReference>
<accession>A0A0E2B193</accession>
<gene>
    <name evidence="2" type="ORF">LEP1GSC081_1780</name>
</gene>
<dbReference type="RefSeq" id="WP_004766274.1">
    <property type="nucleotide sequence ID" value="NZ_AHMY02000051.1"/>
</dbReference>
<name>A0A0E2B193_9LEPT</name>
<comment type="caution">
    <text evidence="2">The sequence shown here is derived from an EMBL/GenBank/DDBJ whole genome shotgun (WGS) entry which is preliminary data.</text>
</comment>
<feature type="signal peptide" evidence="1">
    <location>
        <begin position="1"/>
        <end position="26"/>
    </location>
</feature>
<evidence type="ECO:0000313" key="3">
    <source>
        <dbReference type="Proteomes" id="UP000006253"/>
    </source>
</evidence>
<organism evidence="2 3">
    <name type="scientific">Leptospira kirschneri str. H1</name>
    <dbReference type="NCBI Taxonomy" id="1049966"/>
    <lineage>
        <taxon>Bacteria</taxon>
        <taxon>Pseudomonadati</taxon>
        <taxon>Spirochaetota</taxon>
        <taxon>Spirochaetia</taxon>
        <taxon>Leptospirales</taxon>
        <taxon>Leptospiraceae</taxon>
        <taxon>Leptospira</taxon>
    </lineage>
</organism>
<dbReference type="AlphaFoldDB" id="A0A0E2B193"/>
<reference evidence="2 3" key="1">
    <citation type="submission" date="2012-10" db="EMBL/GenBank/DDBJ databases">
        <authorList>
            <person name="Harkins D.M."/>
            <person name="Durkin A.S."/>
            <person name="Brinkac L.M."/>
            <person name="Selengut J.D."/>
            <person name="Sanka R."/>
            <person name="DePew J."/>
            <person name="Purushe J."/>
            <person name="Peacock S.J."/>
            <person name="Thaipadungpanit J."/>
            <person name="Wuthiekanun V.W."/>
            <person name="Day N.P."/>
            <person name="Vinetz J.M."/>
            <person name="Sutton G.G."/>
            <person name="Nelson W.C."/>
            <person name="Fouts D.E."/>
        </authorList>
    </citation>
    <scope>NUCLEOTIDE SEQUENCE [LARGE SCALE GENOMIC DNA]</scope>
    <source>
        <strain evidence="2 3">H1</strain>
    </source>
</reference>
<evidence type="ECO:0008006" key="4">
    <source>
        <dbReference type="Google" id="ProtNLM"/>
    </source>
</evidence>
<dbReference type="NCBIfam" id="NF047435">
    <property type="entry name" value="LA_2272_fam_lipo"/>
    <property type="match status" value="1"/>
</dbReference>
<dbReference type="NCBIfam" id="NF047436">
    <property type="entry name" value="LA_2272_repeat"/>
    <property type="match status" value="3"/>
</dbReference>
<sequence>MNRFRLTLYSINLFIFCFLVCHCAFALTPKTTLEIFPNTNSEFFRFNLIYGKVQNLYGLNIGTVNKIKERMIGVQIGIFNKSSGQTTGLQLAVVNVSGEKLLGIQIGLVNYIEGGSVGLQAGIINLRKDRSGGVELTIGLVNYKTGSLTIGISNFLSKGINVALYNQNVVGFNFGILNLYSEGISLGIFNIGNQEIVDTQIGLIKLSNVSKKSTVQFGLLNVCRGKKFSITTGINHCV</sequence>
<protein>
    <recommendedName>
        <fullName evidence="4">PPE family protein</fullName>
    </recommendedName>
</protein>
<evidence type="ECO:0000313" key="2">
    <source>
        <dbReference type="EMBL" id="EKO14905.1"/>
    </source>
</evidence>
<dbReference type="InterPro" id="IPR058093">
    <property type="entry name" value="LA_2272-like"/>
</dbReference>